<dbReference type="STRING" id="545697.HMPREF0216_02842"/>
<dbReference type="PATRIC" id="fig|545697.3.peg.2793"/>
<dbReference type="PANTHER" id="PTHR39184">
    <property type="match status" value="1"/>
</dbReference>
<dbReference type="InterPro" id="IPR027417">
    <property type="entry name" value="P-loop_NTPase"/>
</dbReference>
<proteinExistence type="predicted"/>
<dbReference type="EMBL" id="AMEZ01000092">
    <property type="protein sequence ID" value="EKY23882.1"/>
    <property type="molecule type" value="Genomic_DNA"/>
</dbReference>
<feature type="domain" description="Phage terminase large subunit N-terminal" evidence="1">
    <location>
        <begin position="297"/>
        <end position="498"/>
    </location>
</feature>
<dbReference type="HOGENOM" id="CLU_461326_0_0_9"/>
<dbReference type="NCBIfam" id="TIGR01547">
    <property type="entry name" value="phage_term_2"/>
    <property type="match status" value="1"/>
</dbReference>
<dbReference type="OrthoDB" id="9768556at2"/>
<dbReference type="InterPro" id="IPR038713">
    <property type="entry name" value="Terminase_Gp1_N_sf"/>
</dbReference>
<dbReference type="RefSeq" id="WP_005215064.1">
    <property type="nucleotide sequence ID" value="NZ_KB291681.1"/>
</dbReference>
<evidence type="ECO:0000259" key="2">
    <source>
        <dbReference type="Pfam" id="PF10668"/>
    </source>
</evidence>
<gene>
    <name evidence="3" type="ORF">HMPREF0216_02842</name>
</gene>
<organism evidence="3 4">
    <name type="scientific">Clostridium celatum DSM 1785</name>
    <dbReference type="NCBI Taxonomy" id="545697"/>
    <lineage>
        <taxon>Bacteria</taxon>
        <taxon>Bacillati</taxon>
        <taxon>Bacillota</taxon>
        <taxon>Clostridia</taxon>
        <taxon>Eubacteriales</taxon>
        <taxon>Clostridiaceae</taxon>
        <taxon>Clostridium</taxon>
    </lineage>
</organism>
<dbReference type="Pfam" id="PF10668">
    <property type="entry name" value="Phage_terminase"/>
    <property type="match status" value="1"/>
</dbReference>
<name>L1Q8F3_9CLOT</name>
<keyword evidence="4" id="KW-1185">Reference proteome</keyword>
<evidence type="ECO:0000313" key="4">
    <source>
        <dbReference type="Proteomes" id="UP000010420"/>
    </source>
</evidence>
<dbReference type="Gene3D" id="3.40.50.300">
    <property type="entry name" value="P-loop containing nucleotide triphosphate hydrolases"/>
    <property type="match status" value="1"/>
</dbReference>
<dbReference type="InterPro" id="IPR018925">
    <property type="entry name" value="XtmA-like_N"/>
</dbReference>
<dbReference type="InterPro" id="IPR052380">
    <property type="entry name" value="Viral_DNA_packaging_terminase"/>
</dbReference>
<dbReference type="eggNOG" id="COG3728">
    <property type="taxonomic scope" value="Bacteria"/>
</dbReference>
<dbReference type="PANTHER" id="PTHR39184:SF1">
    <property type="entry name" value="PBSX PHAGE TERMINASE LARGE SUBUNIT"/>
    <property type="match status" value="1"/>
</dbReference>
<dbReference type="InterPro" id="IPR006437">
    <property type="entry name" value="Phage_terminase_lsu"/>
</dbReference>
<evidence type="ECO:0000259" key="1">
    <source>
        <dbReference type="Pfam" id="PF04466"/>
    </source>
</evidence>
<dbReference type="Pfam" id="PF03592">
    <property type="entry name" value="Terminase_2"/>
    <property type="match status" value="1"/>
</dbReference>
<sequence>MARVRSPARDEAFEIYKKHNGNIDLVEIAKILSLSPGTIRGWKAKDKWDSELNGTLQKNRERSNKKVNKKCSKKEPIADEVKEVLENTELTEKQRLFCIYYIENFNATKAYKKAYGCSYDTAKVEGCKSLTKPNIKKEIQRLTKECLEEEEVEAKLLNKRLFETYMKIAFSDVTDYLSFGRKEIKVFSDDGPETIEVNYVDFKESTEVDGSIISEIKQGKDGVSIKLQDKMKAMQWLDTHYGEGTPEQQAKIDKLKAETLKLNPPEAIIDGKPFELPARVIAPPYLAALYDIEDKEHREYIFYGGRGSTKSSFVGLEIINLIKKNPTMHALACRQVSNTLKDSVYNQIKWAISALDLDDEFYCTVSPIEITYKPTGQKIFFRGADDPTKIKSIKPPFGYIGILWLEELDQFAGPEAVRSIEQSAIRGGDDAYIFKSFNPPKTANNWANKYIKIPKDNQYQLHTTYLDVPKKWLGKTFIEEAEHLKEVNYTAYEHEYLGIANGNGGNVFDNVVIREISDDEIKVFDRIYHGVDWGYYPDKYAYTKSYFDAARRKLYIFDEYCCNKKSNKETYTELVENHGVTPNDLIICDSA</sequence>
<protein>
    <submittedName>
        <fullName evidence="3">Phage terminase, large subunit, PBSX family</fullName>
    </submittedName>
</protein>
<dbReference type="InterPro" id="IPR035412">
    <property type="entry name" value="Terminase_L_N"/>
</dbReference>
<accession>L1Q8F3</accession>
<dbReference type="GO" id="GO:0051276">
    <property type="term" value="P:chromosome organization"/>
    <property type="evidence" value="ECO:0007669"/>
    <property type="project" value="InterPro"/>
</dbReference>
<dbReference type="Pfam" id="PF04466">
    <property type="entry name" value="Terminase_3"/>
    <property type="match status" value="1"/>
</dbReference>
<dbReference type="InterPro" id="IPR005335">
    <property type="entry name" value="Terminase_ssu"/>
</dbReference>
<dbReference type="Proteomes" id="UP000010420">
    <property type="component" value="Unassembled WGS sequence"/>
</dbReference>
<dbReference type="AlphaFoldDB" id="L1Q8F3"/>
<comment type="caution">
    <text evidence="3">The sequence shown here is derived from an EMBL/GenBank/DDBJ whole genome shotgun (WGS) entry which is preliminary data.</text>
</comment>
<feature type="domain" description="PBSX phage terminase small subunit-like N-terminal" evidence="2">
    <location>
        <begin position="1"/>
        <end position="63"/>
    </location>
</feature>
<dbReference type="Gene3D" id="1.10.10.1400">
    <property type="entry name" value="Terminase, small subunit, N-terminal DNA-binding domain, HTH motif"/>
    <property type="match status" value="1"/>
</dbReference>
<dbReference type="eggNOG" id="COG1783">
    <property type="taxonomic scope" value="Bacteria"/>
</dbReference>
<evidence type="ECO:0000313" key="3">
    <source>
        <dbReference type="EMBL" id="EKY23882.1"/>
    </source>
</evidence>
<dbReference type="Gene3D" id="3.30.420.280">
    <property type="match status" value="1"/>
</dbReference>
<reference evidence="3 4" key="1">
    <citation type="submission" date="2012-05" db="EMBL/GenBank/DDBJ databases">
        <authorList>
            <person name="Weinstock G."/>
            <person name="Sodergren E."/>
            <person name="Lobos E.A."/>
            <person name="Fulton L."/>
            <person name="Fulton R."/>
            <person name="Courtney L."/>
            <person name="Fronick C."/>
            <person name="O'Laughlin M."/>
            <person name="Godfrey J."/>
            <person name="Wilson R.M."/>
            <person name="Miner T."/>
            <person name="Farmer C."/>
            <person name="Delehaunty K."/>
            <person name="Cordes M."/>
            <person name="Minx P."/>
            <person name="Tomlinson C."/>
            <person name="Chen J."/>
            <person name="Wollam A."/>
            <person name="Pepin K.H."/>
            <person name="Bhonagiri V."/>
            <person name="Zhang X."/>
            <person name="Suruliraj S."/>
            <person name="Warren W."/>
            <person name="Mitreva M."/>
            <person name="Mardis E.R."/>
            <person name="Wilson R.K."/>
        </authorList>
    </citation>
    <scope>NUCLEOTIDE SEQUENCE [LARGE SCALE GENOMIC DNA]</scope>
    <source>
        <strain evidence="3 4">DSM 1785</strain>
    </source>
</reference>